<dbReference type="Pfam" id="PF00072">
    <property type="entry name" value="Response_reg"/>
    <property type="match status" value="1"/>
</dbReference>
<dbReference type="SMART" id="SM00448">
    <property type="entry name" value="REC"/>
    <property type="match status" value="1"/>
</dbReference>
<evidence type="ECO:0000259" key="6">
    <source>
        <dbReference type="PROSITE" id="PS50043"/>
    </source>
</evidence>
<feature type="domain" description="Response regulatory" evidence="7">
    <location>
        <begin position="3"/>
        <end position="119"/>
    </location>
</feature>
<evidence type="ECO:0000256" key="4">
    <source>
        <dbReference type="ARBA" id="ARBA00023163"/>
    </source>
</evidence>
<comment type="caution">
    <text evidence="8">The sequence shown here is derived from an EMBL/GenBank/DDBJ whole genome shotgun (WGS) entry which is preliminary data.</text>
</comment>
<evidence type="ECO:0000313" key="9">
    <source>
        <dbReference type="Proteomes" id="UP000536509"/>
    </source>
</evidence>
<dbReference type="InterPro" id="IPR058245">
    <property type="entry name" value="NreC/VraR/RcsB-like_REC"/>
</dbReference>
<evidence type="ECO:0000256" key="5">
    <source>
        <dbReference type="PROSITE-ProRule" id="PRU00169"/>
    </source>
</evidence>
<protein>
    <submittedName>
        <fullName evidence="8">Response regulator transcription factor</fullName>
    </submittedName>
</protein>
<keyword evidence="4" id="KW-0804">Transcription</keyword>
<dbReference type="PANTHER" id="PTHR43214">
    <property type="entry name" value="TWO-COMPONENT RESPONSE REGULATOR"/>
    <property type="match status" value="1"/>
</dbReference>
<dbReference type="Gene3D" id="3.40.50.2300">
    <property type="match status" value="1"/>
</dbReference>
<dbReference type="CDD" id="cd06170">
    <property type="entry name" value="LuxR_C_like"/>
    <property type="match status" value="1"/>
</dbReference>
<dbReference type="SUPFAM" id="SSF52172">
    <property type="entry name" value="CheY-like"/>
    <property type="match status" value="1"/>
</dbReference>
<dbReference type="PANTHER" id="PTHR43214:SF41">
    <property type="entry name" value="NITRATE_NITRITE RESPONSE REGULATOR PROTEIN NARP"/>
    <property type="match status" value="1"/>
</dbReference>
<dbReference type="Proteomes" id="UP000536509">
    <property type="component" value="Unassembled WGS sequence"/>
</dbReference>
<dbReference type="Pfam" id="PF00196">
    <property type="entry name" value="GerE"/>
    <property type="match status" value="1"/>
</dbReference>
<dbReference type="GO" id="GO:0000160">
    <property type="term" value="P:phosphorelay signal transduction system"/>
    <property type="evidence" value="ECO:0007669"/>
    <property type="project" value="InterPro"/>
</dbReference>
<organism evidence="8 9">
    <name type="scientific">Flavobacterium rivulicola</name>
    <dbReference type="NCBI Taxonomy" id="2732161"/>
    <lineage>
        <taxon>Bacteria</taxon>
        <taxon>Pseudomonadati</taxon>
        <taxon>Bacteroidota</taxon>
        <taxon>Flavobacteriia</taxon>
        <taxon>Flavobacteriales</taxon>
        <taxon>Flavobacteriaceae</taxon>
        <taxon>Flavobacterium</taxon>
    </lineage>
</organism>
<dbReference type="InterPro" id="IPR000792">
    <property type="entry name" value="Tscrpt_reg_LuxR_C"/>
</dbReference>
<dbReference type="GO" id="GO:0003677">
    <property type="term" value="F:DNA binding"/>
    <property type="evidence" value="ECO:0007669"/>
    <property type="project" value="UniProtKB-KW"/>
</dbReference>
<dbReference type="InterPro" id="IPR011006">
    <property type="entry name" value="CheY-like_superfamily"/>
</dbReference>
<dbReference type="PROSITE" id="PS50043">
    <property type="entry name" value="HTH_LUXR_2"/>
    <property type="match status" value="1"/>
</dbReference>
<evidence type="ECO:0000256" key="2">
    <source>
        <dbReference type="ARBA" id="ARBA00023015"/>
    </source>
</evidence>
<reference evidence="8 9" key="1">
    <citation type="submission" date="2020-05" db="EMBL/GenBank/DDBJ databases">
        <title>Draft genome of Flavobacterium sp. IMCC34852.</title>
        <authorList>
            <person name="Song J."/>
            <person name="Cho J.-C."/>
        </authorList>
    </citation>
    <scope>NUCLEOTIDE SEQUENCE [LARGE SCALE GENOMIC DNA]</scope>
    <source>
        <strain evidence="8 9">IMCC34852</strain>
    </source>
</reference>
<dbReference type="PROSITE" id="PS00622">
    <property type="entry name" value="HTH_LUXR_1"/>
    <property type="match status" value="1"/>
</dbReference>
<dbReference type="SMART" id="SM00421">
    <property type="entry name" value="HTH_LUXR"/>
    <property type="match status" value="1"/>
</dbReference>
<keyword evidence="1 5" id="KW-0597">Phosphoprotein</keyword>
<feature type="modified residue" description="4-aspartylphosphate" evidence="5">
    <location>
        <position position="54"/>
    </location>
</feature>
<dbReference type="PRINTS" id="PR00038">
    <property type="entry name" value="HTHLUXR"/>
</dbReference>
<dbReference type="RefSeq" id="WP_171222903.1">
    <property type="nucleotide sequence ID" value="NZ_CP121446.1"/>
</dbReference>
<proteinExistence type="predicted"/>
<dbReference type="AlphaFoldDB" id="A0A7Y3RA45"/>
<keyword evidence="9" id="KW-1185">Reference proteome</keyword>
<dbReference type="EMBL" id="JABEVX010000007">
    <property type="protein sequence ID" value="NNT72740.1"/>
    <property type="molecule type" value="Genomic_DNA"/>
</dbReference>
<dbReference type="InterPro" id="IPR039420">
    <property type="entry name" value="WalR-like"/>
</dbReference>
<dbReference type="InterPro" id="IPR016032">
    <property type="entry name" value="Sig_transdc_resp-reg_C-effctor"/>
</dbReference>
<keyword evidence="2" id="KW-0805">Transcription regulation</keyword>
<evidence type="ECO:0000313" key="8">
    <source>
        <dbReference type="EMBL" id="NNT72740.1"/>
    </source>
</evidence>
<dbReference type="CDD" id="cd17535">
    <property type="entry name" value="REC_NarL-like"/>
    <property type="match status" value="1"/>
</dbReference>
<evidence type="ECO:0000256" key="1">
    <source>
        <dbReference type="ARBA" id="ARBA00022553"/>
    </source>
</evidence>
<dbReference type="GO" id="GO:0006355">
    <property type="term" value="P:regulation of DNA-templated transcription"/>
    <property type="evidence" value="ECO:0007669"/>
    <property type="project" value="InterPro"/>
</dbReference>
<feature type="domain" description="HTH luxR-type" evidence="6">
    <location>
        <begin position="135"/>
        <end position="200"/>
    </location>
</feature>
<dbReference type="InterPro" id="IPR001789">
    <property type="entry name" value="Sig_transdc_resp-reg_receiver"/>
</dbReference>
<name>A0A7Y3RA45_9FLAO</name>
<gene>
    <name evidence="8" type="ORF">HKT18_10985</name>
</gene>
<sequence>MITLVIAEDHQALIDGMKSFLRNENDIEIVGYANDGFALIDIVRQLKPNVVITDIRMPKCDGIVATKTIKAEFPNTQIIAFSMFDHDDAIAQMKEAGASGYIMKNSSLQTVLEAIRAVSQGYSYFVNDAENEYETSKNELFFSNREKEILQLIAEGKSSQEIADVLFIEKSTVDSHRKNMSKKIKTIGKTDLTKFALERKYDYL</sequence>
<dbReference type="SUPFAM" id="SSF46894">
    <property type="entry name" value="C-terminal effector domain of the bipartite response regulators"/>
    <property type="match status" value="1"/>
</dbReference>
<keyword evidence="3" id="KW-0238">DNA-binding</keyword>
<evidence type="ECO:0000259" key="7">
    <source>
        <dbReference type="PROSITE" id="PS50110"/>
    </source>
</evidence>
<evidence type="ECO:0000256" key="3">
    <source>
        <dbReference type="ARBA" id="ARBA00023125"/>
    </source>
</evidence>
<dbReference type="PROSITE" id="PS50110">
    <property type="entry name" value="RESPONSE_REGULATORY"/>
    <property type="match status" value="1"/>
</dbReference>
<accession>A0A7Y3RA45</accession>